<proteinExistence type="predicted"/>
<keyword evidence="1" id="KW-0472">Membrane</keyword>
<name>A0A8D9AAZ9_9HEMI</name>
<evidence type="ECO:0000256" key="1">
    <source>
        <dbReference type="SAM" id="Phobius"/>
    </source>
</evidence>
<keyword evidence="1" id="KW-1133">Transmembrane helix</keyword>
<dbReference type="EMBL" id="HBUF01560400">
    <property type="protein sequence ID" value="CAG6762069.1"/>
    <property type="molecule type" value="Transcribed_RNA"/>
</dbReference>
<dbReference type="AlphaFoldDB" id="A0A8D9AAZ9"/>
<organism evidence="2">
    <name type="scientific">Cacopsylla melanoneura</name>
    <dbReference type="NCBI Taxonomy" id="428564"/>
    <lineage>
        <taxon>Eukaryota</taxon>
        <taxon>Metazoa</taxon>
        <taxon>Ecdysozoa</taxon>
        <taxon>Arthropoda</taxon>
        <taxon>Hexapoda</taxon>
        <taxon>Insecta</taxon>
        <taxon>Pterygota</taxon>
        <taxon>Neoptera</taxon>
        <taxon>Paraneoptera</taxon>
        <taxon>Hemiptera</taxon>
        <taxon>Sternorrhyncha</taxon>
        <taxon>Psylloidea</taxon>
        <taxon>Psyllidae</taxon>
        <taxon>Psyllinae</taxon>
        <taxon>Cacopsylla</taxon>
    </lineage>
</organism>
<sequence length="124" mass="15064">MQENATKNLPKESRVKRCVHTYRSNVRRLIVDGFSREFTVFDSVDVFAFPPQSTHLKEFQVYCSFLLSLCYNKEMYFIFSSSLFVFFFFLRMKRMVQCYQLNKLRGCHVYLFCFFFYLCKSKSY</sequence>
<reference evidence="2" key="1">
    <citation type="submission" date="2021-05" db="EMBL/GenBank/DDBJ databases">
        <authorList>
            <person name="Alioto T."/>
            <person name="Alioto T."/>
            <person name="Gomez Garrido J."/>
        </authorList>
    </citation>
    <scope>NUCLEOTIDE SEQUENCE</scope>
</reference>
<keyword evidence="1" id="KW-0812">Transmembrane</keyword>
<protein>
    <submittedName>
        <fullName evidence="2">Uncharacterized protein</fullName>
    </submittedName>
</protein>
<accession>A0A8D9AAZ9</accession>
<feature type="transmembrane region" description="Helical" evidence="1">
    <location>
        <begin position="75"/>
        <end position="92"/>
    </location>
</feature>
<evidence type="ECO:0000313" key="2">
    <source>
        <dbReference type="EMBL" id="CAG6762069.1"/>
    </source>
</evidence>